<protein>
    <submittedName>
        <fullName evidence="3">Uncharacterized protein</fullName>
    </submittedName>
</protein>
<keyword evidence="4" id="KW-1185">Reference proteome</keyword>
<evidence type="ECO:0000256" key="1">
    <source>
        <dbReference type="SAM" id="Coils"/>
    </source>
</evidence>
<organism evidence="3 4">
    <name type="scientific">Owenia fusiformis</name>
    <name type="common">Polychaete worm</name>
    <dbReference type="NCBI Taxonomy" id="6347"/>
    <lineage>
        <taxon>Eukaryota</taxon>
        <taxon>Metazoa</taxon>
        <taxon>Spiralia</taxon>
        <taxon>Lophotrochozoa</taxon>
        <taxon>Annelida</taxon>
        <taxon>Polychaeta</taxon>
        <taxon>Sedentaria</taxon>
        <taxon>Canalipalpata</taxon>
        <taxon>Sabellida</taxon>
        <taxon>Oweniida</taxon>
        <taxon>Oweniidae</taxon>
        <taxon>Owenia</taxon>
    </lineage>
</organism>
<evidence type="ECO:0000256" key="2">
    <source>
        <dbReference type="SAM" id="MobiDB-lite"/>
    </source>
</evidence>
<evidence type="ECO:0000313" key="3">
    <source>
        <dbReference type="EMBL" id="CAH1796972.1"/>
    </source>
</evidence>
<keyword evidence="1" id="KW-0175">Coiled coil</keyword>
<feature type="coiled-coil region" evidence="1">
    <location>
        <begin position="563"/>
        <end position="613"/>
    </location>
</feature>
<dbReference type="InterPro" id="IPR035897">
    <property type="entry name" value="Toll_tir_struct_dom_sf"/>
</dbReference>
<dbReference type="Gene3D" id="3.40.50.10140">
    <property type="entry name" value="Toll/interleukin-1 receptor homology (TIR) domain"/>
    <property type="match status" value="1"/>
</dbReference>
<accession>A0A8S4PUY1</accession>
<sequence length="613" mass="68963">MPLSDSDAESGYGEDANTTQEKGPEQNLSLAPEEVTSMTLDTNPGLMTDQQFPALLVIPENDINTPFPAQWPYSSITKAKLYQAALSYVCHFKRPLHMTYLGRRAQVPDLLLAITTAGSNVTTGKIEKCVKSETNDVATANADCQNEEDTTEKRNSEDVNIDVAIEESNANAKYCTKVVHSSNLNDSPRTCNSEECENVDVEDAVTPKSDCCKEDKIQSIGLEYGGVHTNIHESRVELNCKHNPDDSGETHNNAQLVEVVEDDFDTVDRDFDSSMHSPLSTLTFSGSNHSSPREQDLIPDESPLCSDIPKPMHIPPCVSIRNAENMLVNNIDRRSTMLLRDPSTIQFSDVGDVDLKEDSEVIIEKSGDNDNCEAGDMDPPIQAMGSDVPIKVGIPQNTIEGAIAVGSNEFIGNGNLPLELQEDYWDVSLICLDEDEKNARKFAREFEKRCQVKSERPISVRFSCELLCQDLFEQLNVLLERGSIILLYMTYDFIKNRLATYKTHTALYESLTNKGRCGSLIPIFYETPRKNLDIPTELRVLTGTNWEKEPHRDNLVRTCLEKTAVTDENMKELEDKREVARAEIRLRYDEQEKEKQKQLIRIKLERKARLNEQ</sequence>
<dbReference type="EMBL" id="CAIIXF020000010">
    <property type="protein sequence ID" value="CAH1796972.1"/>
    <property type="molecule type" value="Genomic_DNA"/>
</dbReference>
<feature type="region of interest" description="Disordered" evidence="2">
    <location>
        <begin position="1"/>
        <end position="29"/>
    </location>
</feature>
<gene>
    <name evidence="3" type="ORF">OFUS_LOCUS21324</name>
</gene>
<evidence type="ECO:0000313" key="4">
    <source>
        <dbReference type="Proteomes" id="UP000749559"/>
    </source>
</evidence>
<dbReference type="Proteomes" id="UP000749559">
    <property type="component" value="Unassembled WGS sequence"/>
</dbReference>
<reference evidence="3" key="1">
    <citation type="submission" date="2022-03" db="EMBL/GenBank/DDBJ databases">
        <authorList>
            <person name="Martin C."/>
        </authorList>
    </citation>
    <scope>NUCLEOTIDE SEQUENCE</scope>
</reference>
<proteinExistence type="predicted"/>
<dbReference type="AlphaFoldDB" id="A0A8S4PUY1"/>
<name>A0A8S4PUY1_OWEFU</name>
<feature type="compositionally biased region" description="Polar residues" evidence="2">
    <location>
        <begin position="16"/>
        <end position="29"/>
    </location>
</feature>
<comment type="caution">
    <text evidence="3">The sequence shown here is derived from an EMBL/GenBank/DDBJ whole genome shotgun (WGS) entry which is preliminary data.</text>
</comment>